<organism evidence="3">
    <name type="scientific">viral metagenome</name>
    <dbReference type="NCBI Taxonomy" id="1070528"/>
    <lineage>
        <taxon>unclassified sequences</taxon>
        <taxon>metagenomes</taxon>
        <taxon>organismal metagenomes</taxon>
    </lineage>
</organism>
<sequence>MDKHTIDNMYTIVFIIILFSVSYIYINVTKSKQEMFSDGVPGPAAIIKQAPLVLPSPREVSPSGPNPPNARIPEMEQRKLDVLNVIPSDPYDETYGSQNMKDNLRRPERSFGPGIMNDGHNIFVRNGVASEITQETELPIQRYSQEMVQNGGNFNDSYGPNDTSDYAPV</sequence>
<dbReference type="EMBL" id="MN740165">
    <property type="protein sequence ID" value="QHT91314.1"/>
    <property type="molecule type" value="Genomic_DNA"/>
</dbReference>
<evidence type="ECO:0000313" key="3">
    <source>
        <dbReference type="EMBL" id="QHT91314.1"/>
    </source>
</evidence>
<evidence type="ECO:0000256" key="2">
    <source>
        <dbReference type="SAM" id="Phobius"/>
    </source>
</evidence>
<proteinExistence type="predicted"/>
<reference evidence="3" key="1">
    <citation type="journal article" date="2020" name="Nature">
        <title>Giant virus diversity and host interactions through global metagenomics.</title>
        <authorList>
            <person name="Schulz F."/>
            <person name="Roux S."/>
            <person name="Paez-Espino D."/>
            <person name="Jungbluth S."/>
            <person name="Walsh D.A."/>
            <person name="Denef V.J."/>
            <person name="McMahon K.D."/>
            <person name="Konstantinidis K.T."/>
            <person name="Eloe-Fadrosh E.A."/>
            <person name="Kyrpides N.C."/>
            <person name="Woyke T."/>
        </authorList>
    </citation>
    <scope>NUCLEOTIDE SEQUENCE</scope>
    <source>
        <strain evidence="3">GVMAG-M-3300023184-77</strain>
    </source>
</reference>
<feature type="transmembrane region" description="Helical" evidence="2">
    <location>
        <begin position="6"/>
        <end position="26"/>
    </location>
</feature>
<keyword evidence="2" id="KW-1133">Transmembrane helix</keyword>
<keyword evidence="2" id="KW-0472">Membrane</keyword>
<dbReference type="AlphaFoldDB" id="A0A6C0IE09"/>
<feature type="region of interest" description="Disordered" evidence="1">
    <location>
        <begin position="149"/>
        <end position="169"/>
    </location>
</feature>
<protein>
    <submittedName>
        <fullName evidence="3">Uncharacterized protein</fullName>
    </submittedName>
</protein>
<evidence type="ECO:0000256" key="1">
    <source>
        <dbReference type="SAM" id="MobiDB-lite"/>
    </source>
</evidence>
<keyword evidence="2" id="KW-0812">Transmembrane</keyword>
<accession>A0A6C0IE09</accession>
<name>A0A6C0IE09_9ZZZZ</name>